<dbReference type="AlphaFoldDB" id="Q09B74"/>
<reference evidence="2 3" key="1">
    <citation type="submission" date="2006-04" db="EMBL/GenBank/DDBJ databases">
        <authorList>
            <person name="Nierman W.C."/>
        </authorList>
    </citation>
    <scope>NUCLEOTIDE SEQUENCE [LARGE SCALE GENOMIC DNA]</scope>
    <source>
        <strain evidence="2 3">DW4/3-1</strain>
    </source>
</reference>
<name>Q09B74_STIAD</name>
<feature type="compositionally biased region" description="Basic and acidic residues" evidence="1">
    <location>
        <begin position="16"/>
        <end position="29"/>
    </location>
</feature>
<organism evidence="2 3">
    <name type="scientific">Stigmatella aurantiaca (strain DW4/3-1)</name>
    <dbReference type="NCBI Taxonomy" id="378806"/>
    <lineage>
        <taxon>Bacteria</taxon>
        <taxon>Pseudomonadati</taxon>
        <taxon>Myxococcota</taxon>
        <taxon>Myxococcia</taxon>
        <taxon>Myxococcales</taxon>
        <taxon>Cystobacterineae</taxon>
        <taxon>Archangiaceae</taxon>
        <taxon>Stigmatella</taxon>
    </lineage>
</organism>
<gene>
    <name evidence="2" type="ORF">STIAU_0304</name>
</gene>
<dbReference type="EMBL" id="AAMD01000010">
    <property type="protein sequence ID" value="EAU69004.1"/>
    <property type="molecule type" value="Genomic_DNA"/>
</dbReference>
<evidence type="ECO:0000313" key="3">
    <source>
        <dbReference type="Proteomes" id="UP000032702"/>
    </source>
</evidence>
<comment type="caution">
    <text evidence="2">The sequence shown here is derived from an EMBL/GenBank/DDBJ whole genome shotgun (WGS) entry which is preliminary data.</text>
</comment>
<sequence length="503" mass="56759">MLARPDSRHVNGHRGRPLEAGDDHPHHGNLELWPGQVHRHHLCQTSTPQALQHPAQVRLQRSAPPGGHLVKITSRLSPHPRAQLRQPGRLPGARVVAPTQVIPGARNGGQPHLRCLRERPPQGHLPRRMAPHPEHGAHRLQRTLWLQQCAQTGRNTHIRGDVPRGHLQTGLFEAGKHLTAPWIRHGLQGQLAPRPPFRAVQEPQRDRVPLHHLAEAVADRLQPVVARSQPIRTGQEGAAARREGEGIVGVNQLERQPQRCAAEQLMSLDPEQAQLRMEIPCRGSRQGRHVHERMGEAQFLEAGELDRRENPLGMVVLHGFHQARRLRRGQIQPFALEDRQRPGIRPTHHHDGDADNVQARDVRDPGDAKHREQRAQPLDRLLGRNGAVGARLSPPCRKPEHAPRGGRLARPEARDAHRGRFETRLIKLFRRLGVLRRSARFRDAGFRRLGLGRGLGRLAPLSLRQYLRCRALLHVHPVKPAILPNDLQLLHRLPSPTQQFPPR</sequence>
<feature type="compositionally biased region" description="Basic and acidic residues" evidence="1">
    <location>
        <begin position="397"/>
        <end position="415"/>
    </location>
</feature>
<feature type="compositionally biased region" description="Basic and acidic residues" evidence="1">
    <location>
        <begin position="349"/>
        <end position="374"/>
    </location>
</feature>
<proteinExistence type="predicted"/>
<protein>
    <submittedName>
        <fullName evidence="2">Uncharacterized protein</fullName>
    </submittedName>
</protein>
<dbReference type="Proteomes" id="UP000032702">
    <property type="component" value="Unassembled WGS sequence"/>
</dbReference>
<accession>Q09B74</accession>
<evidence type="ECO:0000313" key="2">
    <source>
        <dbReference type="EMBL" id="EAU69004.1"/>
    </source>
</evidence>
<feature type="region of interest" description="Disordered" evidence="1">
    <location>
        <begin position="1"/>
        <end position="32"/>
    </location>
</feature>
<feature type="region of interest" description="Disordered" evidence="1">
    <location>
        <begin position="335"/>
        <end position="415"/>
    </location>
</feature>
<evidence type="ECO:0000256" key="1">
    <source>
        <dbReference type="SAM" id="MobiDB-lite"/>
    </source>
</evidence>